<dbReference type="SUPFAM" id="SSF53822">
    <property type="entry name" value="Periplasmic binding protein-like I"/>
    <property type="match status" value="1"/>
</dbReference>
<evidence type="ECO:0000256" key="1">
    <source>
        <dbReference type="ARBA" id="ARBA00023015"/>
    </source>
</evidence>
<name>A0A1Q9HEM9_9VIBR</name>
<dbReference type="SUPFAM" id="SSF47413">
    <property type="entry name" value="lambda repressor-like DNA-binding domains"/>
    <property type="match status" value="1"/>
</dbReference>
<dbReference type="Gene3D" id="3.40.50.2300">
    <property type="match status" value="2"/>
</dbReference>
<dbReference type="OrthoDB" id="5681588at2"/>
<dbReference type="EMBL" id="MJMH01000133">
    <property type="protein sequence ID" value="OLQ94144.1"/>
    <property type="molecule type" value="Genomic_DNA"/>
</dbReference>
<dbReference type="GO" id="GO:0000976">
    <property type="term" value="F:transcription cis-regulatory region binding"/>
    <property type="evidence" value="ECO:0007669"/>
    <property type="project" value="TreeGrafter"/>
</dbReference>
<evidence type="ECO:0000256" key="2">
    <source>
        <dbReference type="ARBA" id="ARBA00023125"/>
    </source>
</evidence>
<dbReference type="Proteomes" id="UP000186039">
    <property type="component" value="Unassembled WGS sequence"/>
</dbReference>
<comment type="caution">
    <text evidence="5">The sequence shown here is derived from an EMBL/GenBank/DDBJ whole genome shotgun (WGS) entry which is preliminary data.</text>
</comment>
<dbReference type="RefSeq" id="WP_075709329.1">
    <property type="nucleotide sequence ID" value="NZ_AP019654.1"/>
</dbReference>
<dbReference type="Pfam" id="PF13377">
    <property type="entry name" value="Peripla_BP_3"/>
    <property type="match status" value="1"/>
</dbReference>
<dbReference type="PRINTS" id="PR00036">
    <property type="entry name" value="HTHLACI"/>
</dbReference>
<evidence type="ECO:0000256" key="3">
    <source>
        <dbReference type="ARBA" id="ARBA00023163"/>
    </source>
</evidence>
<dbReference type="CDD" id="cd01542">
    <property type="entry name" value="PBP1_TreR-like"/>
    <property type="match status" value="1"/>
</dbReference>
<dbReference type="STRING" id="1381081.BIY22_08325"/>
<keyword evidence="1" id="KW-0805">Transcription regulation</keyword>
<feature type="domain" description="HTH lacI-type" evidence="4">
    <location>
        <begin position="2"/>
        <end position="56"/>
    </location>
</feature>
<evidence type="ECO:0000313" key="5">
    <source>
        <dbReference type="EMBL" id="OLQ88161.1"/>
    </source>
</evidence>
<accession>A0A1Q9HEM9</accession>
<dbReference type="PANTHER" id="PTHR30146:SF146">
    <property type="entry name" value="HTH-TYPE TRANSCRIPTIONAL REGULATOR TRER"/>
    <property type="match status" value="1"/>
</dbReference>
<dbReference type="InterPro" id="IPR028082">
    <property type="entry name" value="Peripla_BP_I"/>
</dbReference>
<dbReference type="InterPro" id="IPR046335">
    <property type="entry name" value="LacI/GalR-like_sensor"/>
</dbReference>
<dbReference type="Pfam" id="PF00356">
    <property type="entry name" value="LacI"/>
    <property type="match status" value="1"/>
</dbReference>
<dbReference type="PANTHER" id="PTHR30146">
    <property type="entry name" value="LACI-RELATED TRANSCRIPTIONAL REPRESSOR"/>
    <property type="match status" value="1"/>
</dbReference>
<evidence type="ECO:0000313" key="7">
    <source>
        <dbReference type="Proteomes" id="UP000186039"/>
    </source>
</evidence>
<dbReference type="CDD" id="cd01392">
    <property type="entry name" value="HTH_LacI"/>
    <property type="match status" value="1"/>
</dbReference>
<dbReference type="PROSITE" id="PS50932">
    <property type="entry name" value="HTH_LACI_2"/>
    <property type="match status" value="1"/>
</dbReference>
<evidence type="ECO:0000313" key="6">
    <source>
        <dbReference type="EMBL" id="OLQ94144.1"/>
    </source>
</evidence>
<dbReference type="InterPro" id="IPR000843">
    <property type="entry name" value="HTH_LacI"/>
</dbReference>
<sequence>MASLHDVAKLAGVSKSTVSRVVNNEYGVKEATKIKVMQAVKECGYVVNQVAKDLKCQKTNLVGVIVPRVASNATSQGVDGLSAVFDAAGKHVLLASSQQDSAKEIEYIHIYNQKRVEGIVLYATHIDMELVNAIKASKAPVVLVGQDGSLFNIPSVVHDDLRVGFEAGNRLLDKGCQQIGFIGVDASDIAVDKLRSQGIEQALQMRGASPLLFHSHGEFSIESGYAQVKRIIHDYPQLDGLFCATDRIAVGAIKALQEANIKVGEQVKVLGVGNDELGYVVSPNLSTFSYPFVKAGEKGAALLLDLIDGKPQEMSKVVLTFDNVERETC</sequence>
<evidence type="ECO:0000313" key="8">
    <source>
        <dbReference type="Proteomes" id="UP000186313"/>
    </source>
</evidence>
<dbReference type="GO" id="GO:0003700">
    <property type="term" value="F:DNA-binding transcription factor activity"/>
    <property type="evidence" value="ECO:0007669"/>
    <property type="project" value="TreeGrafter"/>
</dbReference>
<keyword evidence="3" id="KW-0804">Transcription</keyword>
<dbReference type="Gene3D" id="1.10.260.40">
    <property type="entry name" value="lambda repressor-like DNA-binding domains"/>
    <property type="match status" value="1"/>
</dbReference>
<dbReference type="InterPro" id="IPR010982">
    <property type="entry name" value="Lambda_DNA-bd_dom_sf"/>
</dbReference>
<dbReference type="EMBL" id="MJMJ01000023">
    <property type="protein sequence ID" value="OLQ88161.1"/>
    <property type="molecule type" value="Genomic_DNA"/>
</dbReference>
<dbReference type="SMART" id="SM00354">
    <property type="entry name" value="HTH_LACI"/>
    <property type="match status" value="1"/>
</dbReference>
<evidence type="ECO:0000259" key="4">
    <source>
        <dbReference type="PROSITE" id="PS50932"/>
    </source>
</evidence>
<dbReference type="Proteomes" id="UP000186313">
    <property type="component" value="Unassembled WGS sequence"/>
</dbReference>
<gene>
    <name evidence="6" type="ORF">BIY20_07915</name>
    <name evidence="5" type="ORF">BIY22_08325</name>
</gene>
<protein>
    <submittedName>
        <fullName evidence="5">Transcriptional regulator</fullName>
    </submittedName>
</protein>
<dbReference type="AlphaFoldDB" id="A0A1Q9HEM9"/>
<reference evidence="7 8" key="1">
    <citation type="submission" date="2016-09" db="EMBL/GenBank/DDBJ databases">
        <title>Genomic Taxonomy of the Vibrionaceae.</title>
        <authorList>
            <person name="Gonzalez-Castillo A."/>
            <person name="Gomez-Gil B."/>
            <person name="Enciso-Ibarra K."/>
        </authorList>
    </citation>
    <scope>NUCLEOTIDE SEQUENCE [LARGE SCALE GENOMIC DNA]</scope>
    <source>
        <strain evidence="6 7">CAIM 1902</strain>
        <strain evidence="5 8">CAIM 703</strain>
    </source>
</reference>
<keyword evidence="7" id="KW-1185">Reference proteome</keyword>
<proteinExistence type="predicted"/>
<organism evidence="5 8">
    <name type="scientific">Vibrio panuliri</name>
    <dbReference type="NCBI Taxonomy" id="1381081"/>
    <lineage>
        <taxon>Bacteria</taxon>
        <taxon>Pseudomonadati</taxon>
        <taxon>Pseudomonadota</taxon>
        <taxon>Gammaproteobacteria</taxon>
        <taxon>Vibrionales</taxon>
        <taxon>Vibrionaceae</taxon>
        <taxon>Vibrio</taxon>
    </lineage>
</organism>
<dbReference type="PROSITE" id="PS00356">
    <property type="entry name" value="HTH_LACI_1"/>
    <property type="match status" value="1"/>
</dbReference>
<keyword evidence="2" id="KW-0238">DNA-binding</keyword>